<feature type="region of interest" description="Disordered" evidence="1">
    <location>
        <begin position="1"/>
        <end position="20"/>
    </location>
</feature>
<feature type="region of interest" description="Disordered" evidence="1">
    <location>
        <begin position="42"/>
        <end position="64"/>
    </location>
</feature>
<evidence type="ECO:0000313" key="3">
    <source>
        <dbReference type="Proteomes" id="UP000223913"/>
    </source>
</evidence>
<protein>
    <submittedName>
        <fullName evidence="2">Uncharacterized protein</fullName>
    </submittedName>
</protein>
<gene>
    <name evidence="2" type="ORF">CRP01_16805</name>
</gene>
<comment type="caution">
    <text evidence="2">The sequence shown here is derived from an EMBL/GenBank/DDBJ whole genome shotgun (WGS) entry which is preliminary data.</text>
</comment>
<dbReference type="EMBL" id="PDUD01000022">
    <property type="protein sequence ID" value="PHN05179.1"/>
    <property type="molecule type" value="Genomic_DNA"/>
</dbReference>
<accession>A0A2D0NAI8</accession>
<evidence type="ECO:0000256" key="1">
    <source>
        <dbReference type="SAM" id="MobiDB-lite"/>
    </source>
</evidence>
<keyword evidence="3" id="KW-1185">Reference proteome</keyword>
<sequence length="64" mass="6937">MDRCAASDDLHPGALPGGTGADVPAIRLLFVEPPSALIENRIDKSGKRPMFPHRKNNRLTTSVQ</sequence>
<reference evidence="2 3" key="1">
    <citation type="submission" date="2017-10" db="EMBL/GenBank/DDBJ databases">
        <title>The draft genome sequence of Lewinella nigricans NBRC 102662.</title>
        <authorList>
            <person name="Wang K."/>
        </authorList>
    </citation>
    <scope>NUCLEOTIDE SEQUENCE [LARGE SCALE GENOMIC DNA]</scope>
    <source>
        <strain evidence="2 3">NBRC 102662</strain>
    </source>
</reference>
<feature type="compositionally biased region" description="Basic and acidic residues" evidence="1">
    <location>
        <begin position="1"/>
        <end position="11"/>
    </location>
</feature>
<proteinExistence type="predicted"/>
<evidence type="ECO:0000313" key="2">
    <source>
        <dbReference type="EMBL" id="PHN05179.1"/>
    </source>
</evidence>
<organism evidence="2 3">
    <name type="scientific">Flavilitoribacter nigricans (strain ATCC 23147 / DSM 23189 / NBRC 102662 / NCIMB 1420 / SS-2)</name>
    <name type="common">Lewinella nigricans</name>
    <dbReference type="NCBI Taxonomy" id="1122177"/>
    <lineage>
        <taxon>Bacteria</taxon>
        <taxon>Pseudomonadati</taxon>
        <taxon>Bacteroidota</taxon>
        <taxon>Saprospiria</taxon>
        <taxon>Saprospirales</taxon>
        <taxon>Lewinellaceae</taxon>
        <taxon>Flavilitoribacter</taxon>
    </lineage>
</organism>
<dbReference type="Proteomes" id="UP000223913">
    <property type="component" value="Unassembled WGS sequence"/>
</dbReference>
<name>A0A2D0NAI8_FLAN2</name>
<dbReference type="AlphaFoldDB" id="A0A2D0NAI8"/>